<name>A0A7U3Q3K7_9SPHI</name>
<dbReference type="EMBL" id="CP064939">
    <property type="protein sequence ID" value="QPH37888.1"/>
    <property type="molecule type" value="Genomic_DNA"/>
</dbReference>
<feature type="domain" description="CD-NTase-associated protein 12/Pycsar effector protein TIR" evidence="1">
    <location>
        <begin position="89"/>
        <end position="211"/>
    </location>
</feature>
<keyword evidence="3" id="KW-1185">Reference proteome</keyword>
<dbReference type="AlphaFoldDB" id="A0A7U3Q3K7"/>
<dbReference type="RefSeq" id="WP_196097200.1">
    <property type="nucleotide sequence ID" value="NZ_CP064939.1"/>
</dbReference>
<dbReference type="Proteomes" id="UP000594759">
    <property type="component" value="Chromosome"/>
</dbReference>
<gene>
    <name evidence="2" type="ORF">IZT61_12280</name>
</gene>
<accession>A0A7U3Q3K7</accession>
<reference evidence="2 3" key="1">
    <citation type="submission" date="2020-11" db="EMBL/GenBank/DDBJ databases">
        <title>Pedobacter endophytica, an endophytic bacteria isolated form Carex pumila.</title>
        <authorList>
            <person name="Peng Y."/>
            <person name="Jiang L."/>
            <person name="Lee J."/>
        </authorList>
    </citation>
    <scope>NUCLEOTIDE SEQUENCE [LARGE SCALE GENOMIC DNA]</scope>
    <source>
        <strain evidence="2 3">JBR3-12</strain>
    </source>
</reference>
<evidence type="ECO:0000313" key="2">
    <source>
        <dbReference type="EMBL" id="QPH37888.1"/>
    </source>
</evidence>
<dbReference type="KEGG" id="pex:IZT61_12280"/>
<dbReference type="Pfam" id="PF10137">
    <property type="entry name" value="CAP12-PCTIR_TIR"/>
    <property type="match status" value="1"/>
</dbReference>
<organism evidence="2 3">
    <name type="scientific">Pedobacter endophyticus</name>
    <dbReference type="NCBI Taxonomy" id="2789740"/>
    <lineage>
        <taxon>Bacteria</taxon>
        <taxon>Pseudomonadati</taxon>
        <taxon>Bacteroidota</taxon>
        <taxon>Sphingobacteriia</taxon>
        <taxon>Sphingobacteriales</taxon>
        <taxon>Sphingobacteriaceae</taxon>
        <taxon>Pedobacter</taxon>
    </lineage>
</organism>
<dbReference type="InterPro" id="IPR019302">
    <property type="entry name" value="CAP12/PCTIR_TIR_dom"/>
</dbReference>
<evidence type="ECO:0000313" key="3">
    <source>
        <dbReference type="Proteomes" id="UP000594759"/>
    </source>
</evidence>
<sequence>MSKFKGDLDELKANLHKDGIEGTWSNFDNGHKFKTVDGAILNFYNTGTLQAQGRGNSKDKIDRLVKRLNGVTEPDAVVEVVKAVAAPQLFIVYGHDETSRDQLELILSKLGIESFILAKSSGSGLTIIEALEQHVGRAGTAKAGIVLLTPDDMAYSAREGAEALKGRARQNVILEMGMLLAKLGRQSTLILVKGKLERPSDTDGIIYHSFTNHVKEIVAPLVERLESLGFKIDHKKALEASR</sequence>
<protein>
    <submittedName>
        <fullName evidence="2">Nucleotide-binding protein</fullName>
    </submittedName>
</protein>
<dbReference type="GO" id="GO:0050135">
    <property type="term" value="F:NADP+ nucleosidase activity"/>
    <property type="evidence" value="ECO:0007669"/>
    <property type="project" value="InterPro"/>
</dbReference>
<evidence type="ECO:0000259" key="1">
    <source>
        <dbReference type="Pfam" id="PF10137"/>
    </source>
</evidence>
<proteinExistence type="predicted"/>